<dbReference type="InterPro" id="IPR005183">
    <property type="entry name" value="DUF305_CopM-like"/>
</dbReference>
<feature type="chain" id="PRO_5045401581" evidence="2">
    <location>
        <begin position="20"/>
        <end position="148"/>
    </location>
</feature>
<dbReference type="Gene3D" id="1.20.1260.10">
    <property type="match status" value="1"/>
</dbReference>
<evidence type="ECO:0000256" key="2">
    <source>
        <dbReference type="SAM" id="SignalP"/>
    </source>
</evidence>
<name>A0ABS0Y3F8_9HYPH</name>
<dbReference type="Proteomes" id="UP000620670">
    <property type="component" value="Unassembled WGS sequence"/>
</dbReference>
<dbReference type="EMBL" id="JAELXT010000017">
    <property type="protein sequence ID" value="MBJ6126839.1"/>
    <property type="molecule type" value="Genomic_DNA"/>
</dbReference>
<proteinExistence type="predicted"/>
<sequence length="148" mass="15571">MKTSILAVALIALAGPALAQAHSQTPSAPAQSQGQMPTGQMMHGGGMMQGHGTQAPSQAGAQSDATKAYAAAVDKMHAPMAQAIQSPDPDVAFVKGMIPHHQSAVDMAKVVLQYGKDEQAKKWATDVIREQEREIGEMRAWLKAKGAE</sequence>
<dbReference type="PANTHER" id="PTHR36933">
    <property type="entry name" value="SLL0788 PROTEIN"/>
    <property type="match status" value="1"/>
</dbReference>
<evidence type="ECO:0000313" key="5">
    <source>
        <dbReference type="Proteomes" id="UP000620670"/>
    </source>
</evidence>
<feature type="region of interest" description="Disordered" evidence="1">
    <location>
        <begin position="22"/>
        <end position="66"/>
    </location>
</feature>
<accession>A0ABS0Y3F8</accession>
<protein>
    <submittedName>
        <fullName evidence="4">DUF305 domain-containing protein</fullName>
    </submittedName>
</protein>
<feature type="domain" description="DUF305" evidence="3">
    <location>
        <begin position="46"/>
        <end position="142"/>
    </location>
</feature>
<dbReference type="InterPro" id="IPR012347">
    <property type="entry name" value="Ferritin-like"/>
</dbReference>
<organism evidence="4 5">
    <name type="scientific">Microvirga splendida</name>
    <dbReference type="NCBI Taxonomy" id="2795727"/>
    <lineage>
        <taxon>Bacteria</taxon>
        <taxon>Pseudomonadati</taxon>
        <taxon>Pseudomonadota</taxon>
        <taxon>Alphaproteobacteria</taxon>
        <taxon>Hyphomicrobiales</taxon>
        <taxon>Methylobacteriaceae</taxon>
        <taxon>Microvirga</taxon>
    </lineage>
</organism>
<feature type="compositionally biased region" description="Polar residues" evidence="1">
    <location>
        <begin position="22"/>
        <end position="32"/>
    </location>
</feature>
<feature type="compositionally biased region" description="Polar residues" evidence="1">
    <location>
        <begin position="55"/>
        <end position="65"/>
    </location>
</feature>
<gene>
    <name evidence="4" type="ORF">JAO75_15630</name>
</gene>
<comment type="caution">
    <text evidence="4">The sequence shown here is derived from an EMBL/GenBank/DDBJ whole genome shotgun (WGS) entry which is preliminary data.</text>
</comment>
<evidence type="ECO:0000313" key="4">
    <source>
        <dbReference type="EMBL" id="MBJ6126839.1"/>
    </source>
</evidence>
<feature type="signal peptide" evidence="2">
    <location>
        <begin position="1"/>
        <end position="19"/>
    </location>
</feature>
<reference evidence="5" key="1">
    <citation type="submission" date="2020-12" db="EMBL/GenBank/DDBJ databases">
        <title>Hymenobacter sp.</title>
        <authorList>
            <person name="Kim M.K."/>
        </authorList>
    </citation>
    <scope>NUCLEOTIDE SEQUENCE [LARGE SCALE GENOMIC DNA]</scope>
    <source>
        <strain evidence="5">BT325</strain>
    </source>
</reference>
<dbReference type="PANTHER" id="PTHR36933:SF1">
    <property type="entry name" value="SLL0788 PROTEIN"/>
    <property type="match status" value="1"/>
</dbReference>
<dbReference type="Pfam" id="PF03713">
    <property type="entry name" value="DUF305"/>
    <property type="match status" value="1"/>
</dbReference>
<evidence type="ECO:0000256" key="1">
    <source>
        <dbReference type="SAM" id="MobiDB-lite"/>
    </source>
</evidence>
<evidence type="ECO:0000259" key="3">
    <source>
        <dbReference type="Pfam" id="PF03713"/>
    </source>
</evidence>
<keyword evidence="2" id="KW-0732">Signal</keyword>
<dbReference type="RefSeq" id="WP_199050066.1">
    <property type="nucleotide sequence ID" value="NZ_JAELXT010000017.1"/>
</dbReference>
<keyword evidence="5" id="KW-1185">Reference proteome</keyword>